<proteinExistence type="inferred from homology"/>
<dbReference type="PANTHER" id="PTHR11557:SF0">
    <property type="entry name" value="PORPHOBILINOGEN DEAMINASE"/>
    <property type="match status" value="1"/>
</dbReference>
<comment type="cofactor">
    <cofactor evidence="1">
        <name>dipyrromethane</name>
        <dbReference type="ChEBI" id="CHEBI:60342"/>
    </cofactor>
</comment>
<comment type="catalytic activity">
    <reaction evidence="8">
        <text>4 porphobilinogen + H2O = hydroxymethylbilane + 4 NH4(+)</text>
        <dbReference type="Rhea" id="RHEA:13185"/>
        <dbReference type="ChEBI" id="CHEBI:15377"/>
        <dbReference type="ChEBI" id="CHEBI:28938"/>
        <dbReference type="ChEBI" id="CHEBI:57845"/>
        <dbReference type="ChEBI" id="CHEBI:58126"/>
        <dbReference type="EC" id="2.5.1.61"/>
    </reaction>
</comment>
<keyword evidence="12" id="KW-1185">Reference proteome</keyword>
<comment type="function">
    <text evidence="2">Tetrapolymerization of the monopyrrole PBG into the hydroxymethylbilane pre-uroporphyrinogen in several discrete steps.</text>
</comment>
<dbReference type="PROSITE" id="PS00533">
    <property type="entry name" value="PORPHOBILINOGEN_DEAM"/>
    <property type="match status" value="1"/>
</dbReference>
<evidence type="ECO:0000256" key="1">
    <source>
        <dbReference type="ARBA" id="ARBA00001916"/>
    </source>
</evidence>
<evidence type="ECO:0000313" key="11">
    <source>
        <dbReference type="EMBL" id="MDA0166223.1"/>
    </source>
</evidence>
<keyword evidence="7" id="KW-0627">Porphyrin biosynthesis</keyword>
<dbReference type="RefSeq" id="WP_270045480.1">
    <property type="nucleotide sequence ID" value="NZ_JAPDOD010000061.1"/>
</dbReference>
<comment type="similarity">
    <text evidence="3">Belongs to the HMBS family.</text>
</comment>
<name>A0A9X3N7C6_9ACTN</name>
<organism evidence="11 12">
    <name type="scientific">Solirubrobacter ginsenosidimutans</name>
    <dbReference type="NCBI Taxonomy" id="490573"/>
    <lineage>
        <taxon>Bacteria</taxon>
        <taxon>Bacillati</taxon>
        <taxon>Actinomycetota</taxon>
        <taxon>Thermoleophilia</taxon>
        <taxon>Solirubrobacterales</taxon>
        <taxon>Solirubrobacteraceae</taxon>
        <taxon>Solirubrobacter</taxon>
    </lineage>
</organism>
<dbReference type="Gene3D" id="3.30.160.40">
    <property type="entry name" value="Porphobilinogen deaminase, C-terminal domain"/>
    <property type="match status" value="1"/>
</dbReference>
<dbReference type="InterPro" id="IPR022417">
    <property type="entry name" value="Porphobilin_deaminase_N"/>
</dbReference>
<dbReference type="GO" id="GO:0004418">
    <property type="term" value="F:hydroxymethylbilane synthase activity"/>
    <property type="evidence" value="ECO:0007669"/>
    <property type="project" value="UniProtKB-UniRule"/>
</dbReference>
<dbReference type="GO" id="GO:0005737">
    <property type="term" value="C:cytoplasm"/>
    <property type="evidence" value="ECO:0007669"/>
    <property type="project" value="UniProtKB-UniRule"/>
</dbReference>
<dbReference type="NCBIfam" id="TIGR00212">
    <property type="entry name" value="hemC"/>
    <property type="match status" value="1"/>
</dbReference>
<dbReference type="Pfam" id="PF01379">
    <property type="entry name" value="Porphobil_deam"/>
    <property type="match status" value="1"/>
</dbReference>
<gene>
    <name evidence="11" type="primary">hemC</name>
    <name evidence="11" type="ORF">OM076_38515</name>
</gene>
<evidence type="ECO:0000256" key="4">
    <source>
        <dbReference type="ARBA" id="ARBA00011245"/>
    </source>
</evidence>
<dbReference type="PANTHER" id="PTHR11557">
    <property type="entry name" value="PORPHOBILINOGEN DEAMINASE"/>
    <property type="match status" value="1"/>
</dbReference>
<dbReference type="SUPFAM" id="SSF54782">
    <property type="entry name" value="Porphobilinogen deaminase (hydroxymethylbilane synthase), C-terminal domain"/>
    <property type="match status" value="1"/>
</dbReference>
<evidence type="ECO:0000256" key="5">
    <source>
        <dbReference type="ARBA" id="ARBA00012655"/>
    </source>
</evidence>
<dbReference type="FunFam" id="3.40.190.10:FF:000005">
    <property type="entry name" value="Porphobilinogen deaminase"/>
    <property type="match status" value="1"/>
</dbReference>
<evidence type="ECO:0000256" key="3">
    <source>
        <dbReference type="ARBA" id="ARBA00005638"/>
    </source>
</evidence>
<dbReference type="InterPro" id="IPR000860">
    <property type="entry name" value="HemC"/>
</dbReference>
<comment type="subunit">
    <text evidence="4">Monomer.</text>
</comment>
<dbReference type="InterPro" id="IPR036803">
    <property type="entry name" value="Porphobilinogen_deaminase_C_sf"/>
</dbReference>
<dbReference type="Gene3D" id="3.40.190.10">
    <property type="entry name" value="Periplasmic binding protein-like II"/>
    <property type="match status" value="2"/>
</dbReference>
<evidence type="ECO:0000256" key="6">
    <source>
        <dbReference type="ARBA" id="ARBA00022679"/>
    </source>
</evidence>
<dbReference type="EC" id="2.5.1.61" evidence="5 9"/>
<evidence type="ECO:0000313" key="12">
    <source>
        <dbReference type="Proteomes" id="UP001149140"/>
    </source>
</evidence>
<dbReference type="GO" id="GO:0006783">
    <property type="term" value="P:heme biosynthetic process"/>
    <property type="evidence" value="ECO:0007669"/>
    <property type="project" value="TreeGrafter"/>
</dbReference>
<dbReference type="Proteomes" id="UP001149140">
    <property type="component" value="Unassembled WGS sequence"/>
</dbReference>
<feature type="domain" description="Porphobilinogen deaminase N-terminal" evidence="10">
    <location>
        <begin position="4"/>
        <end position="196"/>
    </location>
</feature>
<evidence type="ECO:0000256" key="9">
    <source>
        <dbReference type="NCBIfam" id="TIGR00212"/>
    </source>
</evidence>
<evidence type="ECO:0000259" key="10">
    <source>
        <dbReference type="Pfam" id="PF01379"/>
    </source>
</evidence>
<sequence>MTALRLGTRGSALALAQANEVARLIGGDVELVKITTAGDVDRARGDKSRWVGALESALLDGSIDLAVHSAKDVPGELAPGTVIAATPRRAEPFDVLVGENALASVREGARVGTSALRRRAQLLAARPDLEVCEIRGNVDTRLAKRAGGEVDVLVLAAAGLDRLGRRGEAGALLHDGVFIPAAGQGVIAIQARAGSPAASEAARADHASTHAALDAERHVVRALEANCHTPVGVLASGGVVRGFVGLPDGSWWLAEEATSAEELADALLRAGAIELLRALAP</sequence>
<dbReference type="EMBL" id="JAPDOD010000061">
    <property type="protein sequence ID" value="MDA0166223.1"/>
    <property type="molecule type" value="Genomic_DNA"/>
</dbReference>
<protein>
    <recommendedName>
        <fullName evidence="5 9">Hydroxymethylbilane synthase</fullName>
        <ecNumber evidence="5 9">2.5.1.61</ecNumber>
    </recommendedName>
</protein>
<dbReference type="AlphaFoldDB" id="A0A9X3N7C6"/>
<reference evidence="11" key="1">
    <citation type="submission" date="2022-10" db="EMBL/GenBank/DDBJ databases">
        <title>The WGS of Solirubrobacter ginsenosidimutans DSM 21036.</title>
        <authorList>
            <person name="Jiang Z."/>
        </authorList>
    </citation>
    <scope>NUCLEOTIDE SEQUENCE</scope>
    <source>
        <strain evidence="11">DSM 21036</strain>
    </source>
</reference>
<evidence type="ECO:0000256" key="2">
    <source>
        <dbReference type="ARBA" id="ARBA00002869"/>
    </source>
</evidence>
<dbReference type="SUPFAM" id="SSF53850">
    <property type="entry name" value="Periplasmic binding protein-like II"/>
    <property type="match status" value="1"/>
</dbReference>
<accession>A0A9X3N7C6</accession>
<evidence type="ECO:0000256" key="8">
    <source>
        <dbReference type="ARBA" id="ARBA00048169"/>
    </source>
</evidence>
<dbReference type="PRINTS" id="PR00151">
    <property type="entry name" value="PORPHBDMNASE"/>
</dbReference>
<comment type="caution">
    <text evidence="11">The sequence shown here is derived from an EMBL/GenBank/DDBJ whole genome shotgun (WGS) entry which is preliminary data.</text>
</comment>
<dbReference type="InterPro" id="IPR022419">
    <property type="entry name" value="Porphobilin_deaminase_cofac_BS"/>
</dbReference>
<dbReference type="PIRSF" id="PIRSF001438">
    <property type="entry name" value="4pyrrol_synth_OHMeBilane_synth"/>
    <property type="match status" value="1"/>
</dbReference>
<evidence type="ECO:0000256" key="7">
    <source>
        <dbReference type="ARBA" id="ARBA00023244"/>
    </source>
</evidence>
<keyword evidence="6 11" id="KW-0808">Transferase</keyword>